<keyword evidence="9 14" id="KW-0663">Pyridoxal phosphate</keyword>
<evidence type="ECO:0000256" key="6">
    <source>
        <dbReference type="ARBA" id="ARBA00014798"/>
    </source>
</evidence>
<dbReference type="OrthoDB" id="9801052at2"/>
<dbReference type="GO" id="GO:0045303">
    <property type="term" value="F:diaminobutyrate-2-oxoglutarate transaminase activity"/>
    <property type="evidence" value="ECO:0007669"/>
    <property type="project" value="UniProtKB-EC"/>
</dbReference>
<dbReference type="InterPro" id="IPR049704">
    <property type="entry name" value="Aminotrans_3_PPA_site"/>
</dbReference>
<dbReference type="STRING" id="1123357.SAMN02745244_03116"/>
<evidence type="ECO:0000256" key="5">
    <source>
        <dbReference type="ARBA" id="ARBA00013155"/>
    </source>
</evidence>
<comment type="pathway">
    <text evidence="3">Amine and polyamine biosynthesis; ectoine biosynthesis; L-ectoine from L-aspartate 4-semialdehyde: step 1/3.</text>
</comment>
<dbReference type="SUPFAM" id="SSF53383">
    <property type="entry name" value="PLP-dependent transferases"/>
    <property type="match status" value="1"/>
</dbReference>
<dbReference type="CDD" id="cd00610">
    <property type="entry name" value="OAT_like"/>
    <property type="match status" value="1"/>
</dbReference>
<evidence type="ECO:0000256" key="1">
    <source>
        <dbReference type="ARBA" id="ARBA00001933"/>
    </source>
</evidence>
<dbReference type="Proteomes" id="UP000184512">
    <property type="component" value="Unassembled WGS sequence"/>
</dbReference>
<comment type="function">
    <text evidence="2">Catalyzes reversively the conversion of L-aspartate beta-semialdehyde (ASA) to L-2,4-diaminobutyrate (DABA) by transamination with L-glutamate.</text>
</comment>
<keyword evidence="16" id="KW-1185">Reference proteome</keyword>
<sequence length="406" mass="43918">MAVTDRRESNVRSYSRTWPVEFDRAEGVWLEAVGGRRFLDFFAGAGSLNYGHNNSVLREALVRHLERGGTVQSLDMATTARRAFLESFTVRVLEPQRMEHLVQFPGPAGTNAVEAALRLARKVTKRSRVLYFEGSYHGMSLGASSVSSGSKAARDSLRFDTRAVPFATDPDSLAQLRRALEEDSPAAVILETVQGEGGIRLAESSWLRAVSALCAEAGALLVVDDIQMGAGRTGPYLSFEDTAITPDIVCLSKSLSGYGMPLSLLLIRPEHDVWLPGEFSGTFRGFDLAMVTARAALEHFWLDNALRESTLALGARAIKRLRTGLEGTPATVRGRGLAIGIELPDETWARAVSRVAFAAGVLVETCGSHGQVVKLIPPLTITPEELVMGIDLVLDAVVQVSAREPS</sequence>
<evidence type="ECO:0000256" key="13">
    <source>
        <dbReference type="ARBA" id="ARBA00049111"/>
    </source>
</evidence>
<dbReference type="Gene3D" id="3.40.640.10">
    <property type="entry name" value="Type I PLP-dependent aspartate aminotransferase-like (Major domain)"/>
    <property type="match status" value="1"/>
</dbReference>
<dbReference type="Pfam" id="PF00202">
    <property type="entry name" value="Aminotran_3"/>
    <property type="match status" value="1"/>
</dbReference>
<comment type="similarity">
    <text evidence="4 14">Belongs to the class-III pyridoxal-phosphate-dependent aminotransferase family.</text>
</comment>
<dbReference type="PANTHER" id="PTHR43552:SF2">
    <property type="entry name" value="DIAMINOBUTYRATE--2-OXOGLUTARATE TRANSAMINASE"/>
    <property type="match status" value="1"/>
</dbReference>
<dbReference type="InterPro" id="IPR015424">
    <property type="entry name" value="PyrdxlP-dep_Trfase"/>
</dbReference>
<dbReference type="PIRSF" id="PIRSF000521">
    <property type="entry name" value="Transaminase_4ab_Lys_Orn"/>
    <property type="match status" value="1"/>
</dbReference>
<dbReference type="PANTHER" id="PTHR43552">
    <property type="entry name" value="DIAMINOBUTYRATE--2-OXOGLUTARATE AMINOTRANSFERASE"/>
    <property type="match status" value="1"/>
</dbReference>
<protein>
    <recommendedName>
        <fullName evidence="6">Diaminobutyrate--2-oxoglutarate transaminase</fullName>
        <ecNumber evidence="5">2.6.1.76</ecNumber>
    </recommendedName>
    <alternativeName>
        <fullName evidence="11">DABA aminotransferase</fullName>
    </alternativeName>
    <alternativeName>
        <fullName evidence="12">Diaminobutyrate--2-oxoglutarate aminotransferase</fullName>
    </alternativeName>
    <alternativeName>
        <fullName evidence="10">L-2,4-diaminobutyric acid transaminase</fullName>
    </alternativeName>
</protein>
<dbReference type="InterPro" id="IPR015422">
    <property type="entry name" value="PyrdxlP-dep_Trfase_small"/>
</dbReference>
<comment type="cofactor">
    <cofactor evidence="1">
        <name>pyridoxal 5'-phosphate</name>
        <dbReference type="ChEBI" id="CHEBI:597326"/>
    </cofactor>
</comment>
<dbReference type="GO" id="GO:0030170">
    <property type="term" value="F:pyridoxal phosphate binding"/>
    <property type="evidence" value="ECO:0007669"/>
    <property type="project" value="InterPro"/>
</dbReference>
<dbReference type="InterPro" id="IPR004637">
    <property type="entry name" value="Dat"/>
</dbReference>
<keyword evidence="8" id="KW-0808">Transferase</keyword>
<name>A0A1M6LMD4_9ACTN</name>
<comment type="catalytic activity">
    <reaction evidence="13">
        <text>L-2,4-diaminobutanoate + 2-oxoglutarate = L-aspartate 4-semialdehyde + L-glutamate</text>
        <dbReference type="Rhea" id="RHEA:11160"/>
        <dbReference type="ChEBI" id="CHEBI:16810"/>
        <dbReference type="ChEBI" id="CHEBI:29985"/>
        <dbReference type="ChEBI" id="CHEBI:58761"/>
        <dbReference type="ChEBI" id="CHEBI:537519"/>
        <dbReference type="EC" id="2.6.1.76"/>
    </reaction>
</comment>
<dbReference type="NCBIfam" id="NF006733">
    <property type="entry name" value="PRK09264.1"/>
    <property type="match status" value="1"/>
</dbReference>
<reference evidence="15 16" key="1">
    <citation type="submission" date="2016-11" db="EMBL/GenBank/DDBJ databases">
        <authorList>
            <person name="Jaros S."/>
            <person name="Januszkiewicz K."/>
            <person name="Wedrychowicz H."/>
        </authorList>
    </citation>
    <scope>NUCLEOTIDE SEQUENCE [LARGE SCALE GENOMIC DNA]</scope>
    <source>
        <strain evidence="15 16">DSM 12906</strain>
    </source>
</reference>
<evidence type="ECO:0000256" key="3">
    <source>
        <dbReference type="ARBA" id="ARBA00004946"/>
    </source>
</evidence>
<dbReference type="InterPro" id="IPR015421">
    <property type="entry name" value="PyrdxlP-dep_Trfase_major"/>
</dbReference>
<gene>
    <name evidence="15" type="ORF">SAMN02745244_03116</name>
</gene>
<evidence type="ECO:0000256" key="4">
    <source>
        <dbReference type="ARBA" id="ARBA00008954"/>
    </source>
</evidence>
<dbReference type="RefSeq" id="WP_073189999.1">
    <property type="nucleotide sequence ID" value="NZ_FQZG01000073.1"/>
</dbReference>
<dbReference type="AlphaFoldDB" id="A0A1M6LMD4"/>
<evidence type="ECO:0000256" key="10">
    <source>
        <dbReference type="ARBA" id="ARBA00029744"/>
    </source>
</evidence>
<evidence type="ECO:0000256" key="2">
    <source>
        <dbReference type="ARBA" id="ARBA00002189"/>
    </source>
</evidence>
<evidence type="ECO:0000256" key="11">
    <source>
        <dbReference type="ARBA" id="ARBA00030665"/>
    </source>
</evidence>
<evidence type="ECO:0000256" key="12">
    <source>
        <dbReference type="ARBA" id="ARBA00031476"/>
    </source>
</evidence>
<evidence type="ECO:0000256" key="7">
    <source>
        <dbReference type="ARBA" id="ARBA00022576"/>
    </source>
</evidence>
<dbReference type="InterPro" id="IPR005814">
    <property type="entry name" value="Aminotrans_3"/>
</dbReference>
<dbReference type="Gene3D" id="3.90.1150.10">
    <property type="entry name" value="Aspartate Aminotransferase, domain 1"/>
    <property type="match status" value="1"/>
</dbReference>
<evidence type="ECO:0000256" key="8">
    <source>
        <dbReference type="ARBA" id="ARBA00022679"/>
    </source>
</evidence>
<accession>A0A1M6LMD4</accession>
<dbReference type="PROSITE" id="PS00600">
    <property type="entry name" value="AA_TRANSFER_CLASS_3"/>
    <property type="match status" value="1"/>
</dbReference>
<organism evidence="15 16">
    <name type="scientific">Tessaracoccus bendigoensis DSM 12906</name>
    <dbReference type="NCBI Taxonomy" id="1123357"/>
    <lineage>
        <taxon>Bacteria</taxon>
        <taxon>Bacillati</taxon>
        <taxon>Actinomycetota</taxon>
        <taxon>Actinomycetes</taxon>
        <taxon>Propionibacteriales</taxon>
        <taxon>Propionibacteriaceae</taxon>
        <taxon>Tessaracoccus</taxon>
    </lineage>
</organism>
<dbReference type="EC" id="2.6.1.76" evidence="5"/>
<evidence type="ECO:0000313" key="16">
    <source>
        <dbReference type="Proteomes" id="UP000184512"/>
    </source>
</evidence>
<dbReference type="EMBL" id="FQZG01000073">
    <property type="protein sequence ID" value="SHJ72330.1"/>
    <property type="molecule type" value="Genomic_DNA"/>
</dbReference>
<evidence type="ECO:0000313" key="15">
    <source>
        <dbReference type="EMBL" id="SHJ72330.1"/>
    </source>
</evidence>
<keyword evidence="7" id="KW-0032">Aminotransferase</keyword>
<proteinExistence type="inferred from homology"/>
<evidence type="ECO:0000256" key="14">
    <source>
        <dbReference type="RuleBase" id="RU003560"/>
    </source>
</evidence>
<evidence type="ECO:0000256" key="9">
    <source>
        <dbReference type="ARBA" id="ARBA00022898"/>
    </source>
</evidence>